<dbReference type="CDD" id="cd02440">
    <property type="entry name" value="AdoMet_MTases"/>
    <property type="match status" value="1"/>
</dbReference>
<dbReference type="GO" id="GO:0032259">
    <property type="term" value="P:methylation"/>
    <property type="evidence" value="ECO:0007669"/>
    <property type="project" value="UniProtKB-KW"/>
</dbReference>
<dbReference type="GO" id="GO:0005840">
    <property type="term" value="C:ribosome"/>
    <property type="evidence" value="ECO:0007669"/>
    <property type="project" value="UniProtKB-KW"/>
</dbReference>
<comment type="function">
    <text evidence="6">Methylates ribosomal protein L11.</text>
</comment>
<dbReference type="InterPro" id="IPR050078">
    <property type="entry name" value="Ribosomal_L11_MeTrfase_PrmA"/>
</dbReference>
<name>A0A6I4I2Z7_9SPHI</name>
<evidence type="ECO:0000256" key="4">
    <source>
        <dbReference type="ARBA" id="ARBA00022679"/>
    </source>
</evidence>
<reference evidence="7 8" key="1">
    <citation type="submission" date="2019-12" db="EMBL/GenBank/DDBJ databases">
        <title>Mucilaginibacter sp. HME9299 genome sequencing and assembly.</title>
        <authorList>
            <person name="Kang H."/>
            <person name="Kim H."/>
            <person name="Joh K."/>
        </authorList>
    </citation>
    <scope>NUCLEOTIDE SEQUENCE [LARGE SCALE GENOMIC DNA]</scope>
    <source>
        <strain evidence="7 8">HME9299</strain>
    </source>
</reference>
<dbReference type="RefSeq" id="WP_157539328.1">
    <property type="nucleotide sequence ID" value="NZ_WQLA01000001.1"/>
</dbReference>
<feature type="binding site" evidence="6">
    <location>
        <position position="214"/>
    </location>
    <ligand>
        <name>S-adenosyl-L-methionine</name>
        <dbReference type="ChEBI" id="CHEBI:59789"/>
    </ligand>
</feature>
<dbReference type="EC" id="2.1.1.-" evidence="6"/>
<keyword evidence="3 6" id="KW-0489">Methyltransferase</keyword>
<evidence type="ECO:0000256" key="6">
    <source>
        <dbReference type="HAMAP-Rule" id="MF_00735"/>
    </source>
</evidence>
<evidence type="ECO:0000256" key="1">
    <source>
        <dbReference type="ARBA" id="ARBA00009741"/>
    </source>
</evidence>
<comment type="subcellular location">
    <subcellularLocation>
        <location evidence="6">Cytoplasm</location>
    </subcellularLocation>
</comment>
<feature type="binding site" evidence="6">
    <location>
        <position position="172"/>
    </location>
    <ligand>
        <name>S-adenosyl-L-methionine</name>
        <dbReference type="ChEBI" id="CHEBI:59789"/>
    </ligand>
</feature>
<dbReference type="InterPro" id="IPR029063">
    <property type="entry name" value="SAM-dependent_MTases_sf"/>
</dbReference>
<evidence type="ECO:0000256" key="2">
    <source>
        <dbReference type="ARBA" id="ARBA00022490"/>
    </source>
</evidence>
<dbReference type="InterPro" id="IPR004498">
    <property type="entry name" value="Ribosomal_PrmA_MeTrfase"/>
</dbReference>
<dbReference type="NCBIfam" id="NF001785">
    <property type="entry name" value="PRK00517.2-2"/>
    <property type="match status" value="1"/>
</dbReference>
<dbReference type="EMBL" id="WQLA01000001">
    <property type="protein sequence ID" value="MVN89525.1"/>
    <property type="molecule type" value="Genomic_DNA"/>
</dbReference>
<dbReference type="Proteomes" id="UP000434850">
    <property type="component" value="Unassembled WGS sequence"/>
</dbReference>
<keyword evidence="4 6" id="KW-0808">Transferase</keyword>
<dbReference type="HAMAP" id="MF_00735">
    <property type="entry name" value="Methyltr_PrmA"/>
    <property type="match status" value="1"/>
</dbReference>
<dbReference type="OrthoDB" id="9785995at2"/>
<feature type="binding site" evidence="6">
    <location>
        <position position="150"/>
    </location>
    <ligand>
        <name>S-adenosyl-L-methionine</name>
        <dbReference type="ChEBI" id="CHEBI:59789"/>
    </ligand>
</feature>
<dbReference type="Gene3D" id="3.40.50.150">
    <property type="entry name" value="Vaccinia Virus protein VP39"/>
    <property type="match status" value="1"/>
</dbReference>
<sequence>MNYYELIFTILEAESHHQDLLIDELASLGFDTFEETDLGFKAYIPSDDFDKAEVDERLGYYSDMVSFSYEVNLIPQRNWNEVWESNFKPIELGDKIRVRATFHEAKPEFPYEIVIDPKMAFGTGHHDTTCLMMETMLDNRVEGKKVLDMGCGTGILAILAGMLGSGSLTAIDYDMLCYKSTIENAALNNIKGVHVLCGSKEEIPDEEFDLILANINRNILIDQMDRYAEVLKAGGHVYFSGFYETPDLAIIKEEAAKVGLSYESHKVSANHWVAAKFVKA</sequence>
<organism evidence="7 8">
    <name type="scientific">Mucilaginibacter aquatilis</name>
    <dbReference type="NCBI Taxonomy" id="1517760"/>
    <lineage>
        <taxon>Bacteria</taxon>
        <taxon>Pseudomonadati</taxon>
        <taxon>Bacteroidota</taxon>
        <taxon>Sphingobacteriia</taxon>
        <taxon>Sphingobacteriales</taxon>
        <taxon>Sphingobacteriaceae</taxon>
        <taxon>Mucilaginibacter</taxon>
    </lineage>
</organism>
<comment type="catalytic activity">
    <reaction evidence="6">
        <text>L-lysyl-[protein] + 3 S-adenosyl-L-methionine = N(6),N(6),N(6)-trimethyl-L-lysyl-[protein] + 3 S-adenosyl-L-homocysteine + 3 H(+)</text>
        <dbReference type="Rhea" id="RHEA:54192"/>
        <dbReference type="Rhea" id="RHEA-COMP:9752"/>
        <dbReference type="Rhea" id="RHEA-COMP:13826"/>
        <dbReference type="ChEBI" id="CHEBI:15378"/>
        <dbReference type="ChEBI" id="CHEBI:29969"/>
        <dbReference type="ChEBI" id="CHEBI:57856"/>
        <dbReference type="ChEBI" id="CHEBI:59789"/>
        <dbReference type="ChEBI" id="CHEBI:61961"/>
    </reaction>
</comment>
<dbReference type="SUPFAM" id="SSF53335">
    <property type="entry name" value="S-adenosyl-L-methionine-dependent methyltransferases"/>
    <property type="match status" value="1"/>
</dbReference>
<keyword evidence="2 6" id="KW-0963">Cytoplasm</keyword>
<accession>A0A6I4I2Z7</accession>
<keyword evidence="7" id="KW-0689">Ribosomal protein</keyword>
<comment type="similarity">
    <text evidence="1 6">Belongs to the methyltransferase superfamily. PrmA family.</text>
</comment>
<evidence type="ECO:0000256" key="5">
    <source>
        <dbReference type="ARBA" id="ARBA00022691"/>
    </source>
</evidence>
<proteinExistence type="inferred from homology"/>
<dbReference type="PANTHER" id="PTHR43648:SF1">
    <property type="entry name" value="ELECTRON TRANSFER FLAVOPROTEIN BETA SUBUNIT LYSINE METHYLTRANSFERASE"/>
    <property type="match status" value="1"/>
</dbReference>
<protein>
    <recommendedName>
        <fullName evidence="6">Ribosomal protein L11 methyltransferase</fullName>
        <shortName evidence="6">L11 Mtase</shortName>
        <ecNumber evidence="6">2.1.1.-</ecNumber>
    </recommendedName>
</protein>
<keyword evidence="5 6" id="KW-0949">S-adenosyl-L-methionine</keyword>
<evidence type="ECO:0000256" key="3">
    <source>
        <dbReference type="ARBA" id="ARBA00022603"/>
    </source>
</evidence>
<keyword evidence="7" id="KW-0687">Ribonucleoprotein</keyword>
<feature type="binding site" evidence="6">
    <location>
        <position position="129"/>
    </location>
    <ligand>
        <name>S-adenosyl-L-methionine</name>
        <dbReference type="ChEBI" id="CHEBI:59789"/>
    </ligand>
</feature>
<dbReference type="PIRSF" id="PIRSF000401">
    <property type="entry name" value="RPL11_MTase"/>
    <property type="match status" value="1"/>
</dbReference>
<dbReference type="PANTHER" id="PTHR43648">
    <property type="entry name" value="ELECTRON TRANSFER FLAVOPROTEIN BETA SUBUNIT LYSINE METHYLTRANSFERASE"/>
    <property type="match status" value="1"/>
</dbReference>
<gene>
    <name evidence="6 7" type="primary">prmA</name>
    <name evidence="7" type="ORF">GO816_00130</name>
</gene>
<dbReference type="GO" id="GO:0005737">
    <property type="term" value="C:cytoplasm"/>
    <property type="evidence" value="ECO:0007669"/>
    <property type="project" value="UniProtKB-SubCell"/>
</dbReference>
<evidence type="ECO:0000313" key="7">
    <source>
        <dbReference type="EMBL" id="MVN89525.1"/>
    </source>
</evidence>
<dbReference type="Pfam" id="PF06325">
    <property type="entry name" value="PrmA"/>
    <property type="match status" value="1"/>
</dbReference>
<dbReference type="GO" id="GO:0008276">
    <property type="term" value="F:protein methyltransferase activity"/>
    <property type="evidence" value="ECO:0007669"/>
    <property type="project" value="UniProtKB-UniRule"/>
</dbReference>
<keyword evidence="8" id="KW-1185">Reference proteome</keyword>
<comment type="caution">
    <text evidence="7">The sequence shown here is derived from an EMBL/GenBank/DDBJ whole genome shotgun (WGS) entry which is preliminary data.</text>
</comment>
<dbReference type="AlphaFoldDB" id="A0A6I4I2Z7"/>
<evidence type="ECO:0000313" key="8">
    <source>
        <dbReference type="Proteomes" id="UP000434850"/>
    </source>
</evidence>